<dbReference type="Proteomes" id="UP001497383">
    <property type="component" value="Chromosome 5"/>
</dbReference>
<keyword evidence="5" id="KW-1185">Reference proteome</keyword>
<dbReference type="PRINTS" id="PR00081">
    <property type="entry name" value="GDHRDH"/>
</dbReference>
<dbReference type="PRINTS" id="PR00080">
    <property type="entry name" value="SDRFAMILY"/>
</dbReference>
<proteinExistence type="inferred from homology"/>
<protein>
    <submittedName>
        <fullName evidence="4">Uncharacterized protein</fullName>
    </submittedName>
</protein>
<name>A0ABP0ZNL0_9ASCO</name>
<gene>
    <name evidence="4" type="ORF">LODBEIA_P39520</name>
</gene>
<dbReference type="PANTHER" id="PTHR43008:SF13">
    <property type="entry name" value="L-XYLULOSE REDUCTASE-RELATED"/>
    <property type="match status" value="1"/>
</dbReference>
<reference evidence="4 5" key="1">
    <citation type="submission" date="2024-03" db="EMBL/GenBank/DDBJ databases">
        <authorList>
            <person name="Brejova B."/>
        </authorList>
    </citation>
    <scope>NUCLEOTIDE SEQUENCE [LARGE SCALE GENOMIC DNA]</scope>
    <source>
        <strain evidence="4 5">CBS 14171</strain>
    </source>
</reference>
<evidence type="ECO:0000256" key="1">
    <source>
        <dbReference type="ARBA" id="ARBA00006484"/>
    </source>
</evidence>
<accession>A0ABP0ZNL0</accession>
<dbReference type="Pfam" id="PF13561">
    <property type="entry name" value="adh_short_C2"/>
    <property type="match status" value="1"/>
</dbReference>
<dbReference type="InterPro" id="IPR036291">
    <property type="entry name" value="NAD(P)-bd_dom_sf"/>
</dbReference>
<dbReference type="InterPro" id="IPR002347">
    <property type="entry name" value="SDR_fam"/>
</dbReference>
<dbReference type="EMBL" id="OZ022409">
    <property type="protein sequence ID" value="CAK9439852.1"/>
    <property type="molecule type" value="Genomic_DNA"/>
</dbReference>
<dbReference type="CDD" id="cd05352">
    <property type="entry name" value="MDH-like_SDR_c"/>
    <property type="match status" value="1"/>
</dbReference>
<dbReference type="InterPro" id="IPR020904">
    <property type="entry name" value="Sc_DH/Rdtase_CS"/>
</dbReference>
<evidence type="ECO:0000256" key="3">
    <source>
        <dbReference type="ARBA" id="ARBA00023002"/>
    </source>
</evidence>
<evidence type="ECO:0000256" key="2">
    <source>
        <dbReference type="ARBA" id="ARBA00022857"/>
    </source>
</evidence>
<dbReference type="Gene3D" id="3.40.50.720">
    <property type="entry name" value="NAD(P)-binding Rossmann-like Domain"/>
    <property type="match status" value="1"/>
</dbReference>
<dbReference type="RefSeq" id="XP_066830890.1">
    <property type="nucleotide sequence ID" value="XM_066974119.1"/>
</dbReference>
<dbReference type="PANTHER" id="PTHR43008">
    <property type="entry name" value="BENZIL REDUCTASE"/>
    <property type="match status" value="1"/>
</dbReference>
<organism evidence="4 5">
    <name type="scientific">Lodderomyces beijingensis</name>
    <dbReference type="NCBI Taxonomy" id="1775926"/>
    <lineage>
        <taxon>Eukaryota</taxon>
        <taxon>Fungi</taxon>
        <taxon>Dikarya</taxon>
        <taxon>Ascomycota</taxon>
        <taxon>Saccharomycotina</taxon>
        <taxon>Pichiomycetes</taxon>
        <taxon>Debaryomycetaceae</taxon>
        <taxon>Candida/Lodderomyces clade</taxon>
        <taxon>Lodderomyces</taxon>
    </lineage>
</organism>
<dbReference type="SUPFAM" id="SSF51735">
    <property type="entry name" value="NAD(P)-binding Rossmann-fold domains"/>
    <property type="match status" value="1"/>
</dbReference>
<evidence type="ECO:0000313" key="5">
    <source>
        <dbReference type="Proteomes" id="UP001497383"/>
    </source>
</evidence>
<keyword evidence="3" id="KW-0560">Oxidoreductase</keyword>
<dbReference type="PROSITE" id="PS00061">
    <property type="entry name" value="ADH_SHORT"/>
    <property type="match status" value="1"/>
</dbReference>
<comment type="similarity">
    <text evidence="1">Belongs to the short-chain dehydrogenases/reductases (SDR) family.</text>
</comment>
<dbReference type="GeneID" id="92209148"/>
<evidence type="ECO:0000313" key="4">
    <source>
        <dbReference type="EMBL" id="CAK9439852.1"/>
    </source>
</evidence>
<keyword evidence="2" id="KW-0521">NADP</keyword>
<sequence>MSSSDKKPEILSYCNPELGPLPTQIPNTDSPILDLFSLKGKTASITGSSGGIGWAVAEGFAQAGANVAIWYHSHPADDKAKYLEEKYGVKARAYPCNISDADDVKRTVDEIAAEFGVIDIFVANAGVAWTDGLLIDVPDLTKWKTIIDTDLNSVFYCAHAIGPIFKKQGKGSLVITASMSATIVNVPQAQAAYNASKAAVKHLSKSLAVEWAPFARVNSVSPGYIATHLTTFADPALTAKWLQLTPLGREANPKELVGAYLYLASDAASFTTGADLAVDGGYTVP</sequence>